<name>A0AAJ0DJ53_9PEZI</name>
<sequence>MRPHIVVSLLLVAFKASASPASPPYPVRNLLGLDQVPIGVKDDPITRTRTVTHTHIAINVVSTVYKTRPQPTPVEIPALSSAAEVAALAVPVWRNRHTGSKCNIKVCAVCRVMNNCEDGAAECPNCDRAEYCWQCAPQTEMVAFDELVVESHGECLVVPGKDMECNLESRMSEHHVEAYDGRS</sequence>
<proteinExistence type="predicted"/>
<evidence type="ECO:0000313" key="3">
    <source>
        <dbReference type="Proteomes" id="UP001271007"/>
    </source>
</evidence>
<reference evidence="2" key="1">
    <citation type="submission" date="2023-04" db="EMBL/GenBank/DDBJ databases">
        <title>Black Yeasts Isolated from many extreme environments.</title>
        <authorList>
            <person name="Coleine C."/>
            <person name="Stajich J.E."/>
            <person name="Selbmann L."/>
        </authorList>
    </citation>
    <scope>NUCLEOTIDE SEQUENCE</scope>
    <source>
        <strain evidence="2">CCFEE 5312</strain>
    </source>
</reference>
<keyword evidence="1" id="KW-0732">Signal</keyword>
<feature type="chain" id="PRO_5042576139" evidence="1">
    <location>
        <begin position="19"/>
        <end position="183"/>
    </location>
</feature>
<evidence type="ECO:0000256" key="1">
    <source>
        <dbReference type="SAM" id="SignalP"/>
    </source>
</evidence>
<keyword evidence="3" id="KW-1185">Reference proteome</keyword>
<dbReference type="AlphaFoldDB" id="A0AAJ0DJ53"/>
<accession>A0AAJ0DJ53</accession>
<organism evidence="2 3">
    <name type="scientific">Extremus antarcticus</name>
    <dbReference type="NCBI Taxonomy" id="702011"/>
    <lineage>
        <taxon>Eukaryota</taxon>
        <taxon>Fungi</taxon>
        <taxon>Dikarya</taxon>
        <taxon>Ascomycota</taxon>
        <taxon>Pezizomycotina</taxon>
        <taxon>Dothideomycetes</taxon>
        <taxon>Dothideomycetidae</taxon>
        <taxon>Mycosphaerellales</taxon>
        <taxon>Extremaceae</taxon>
        <taxon>Extremus</taxon>
    </lineage>
</organism>
<gene>
    <name evidence="2" type="ORF">LTR09_007609</name>
</gene>
<dbReference type="Proteomes" id="UP001271007">
    <property type="component" value="Unassembled WGS sequence"/>
</dbReference>
<evidence type="ECO:0000313" key="2">
    <source>
        <dbReference type="EMBL" id="KAK3051213.1"/>
    </source>
</evidence>
<dbReference type="EMBL" id="JAWDJX010000027">
    <property type="protein sequence ID" value="KAK3051213.1"/>
    <property type="molecule type" value="Genomic_DNA"/>
</dbReference>
<comment type="caution">
    <text evidence="2">The sequence shown here is derived from an EMBL/GenBank/DDBJ whole genome shotgun (WGS) entry which is preliminary data.</text>
</comment>
<feature type="signal peptide" evidence="1">
    <location>
        <begin position="1"/>
        <end position="18"/>
    </location>
</feature>
<protein>
    <submittedName>
        <fullName evidence="2">Uncharacterized protein</fullName>
    </submittedName>
</protein>